<gene>
    <name evidence="9" type="ORF">DWX31_11665</name>
</gene>
<feature type="coiled-coil region" evidence="6">
    <location>
        <begin position="490"/>
        <end position="520"/>
    </location>
</feature>
<dbReference type="Gene3D" id="3.60.15.10">
    <property type="entry name" value="Ribonuclease Z/Hydroxyacylglutathione hydrolase-like"/>
    <property type="match status" value="1"/>
</dbReference>
<dbReference type="PANTHER" id="PTHR30619">
    <property type="entry name" value="DNA INTERNALIZATION/COMPETENCE PROTEIN COMEC/REC2"/>
    <property type="match status" value="1"/>
</dbReference>
<dbReference type="EMBL" id="QTJW01000007">
    <property type="protein sequence ID" value="RGD70331.1"/>
    <property type="molecule type" value="Genomic_DNA"/>
</dbReference>
<evidence type="ECO:0000313" key="9">
    <source>
        <dbReference type="EMBL" id="RGD70331.1"/>
    </source>
</evidence>
<evidence type="ECO:0000256" key="6">
    <source>
        <dbReference type="SAM" id="Coils"/>
    </source>
</evidence>
<feature type="transmembrane region" description="Helical" evidence="7">
    <location>
        <begin position="468"/>
        <end position="488"/>
    </location>
</feature>
<feature type="transmembrane region" description="Helical" evidence="7">
    <location>
        <begin position="43"/>
        <end position="60"/>
    </location>
</feature>
<keyword evidence="4 7" id="KW-1133">Transmembrane helix</keyword>
<dbReference type="NCBIfam" id="TIGR00360">
    <property type="entry name" value="ComEC_N-term"/>
    <property type="match status" value="1"/>
</dbReference>
<feature type="transmembrane region" description="Helical" evidence="7">
    <location>
        <begin position="284"/>
        <end position="308"/>
    </location>
</feature>
<evidence type="ECO:0000256" key="1">
    <source>
        <dbReference type="ARBA" id="ARBA00004651"/>
    </source>
</evidence>
<dbReference type="PANTHER" id="PTHR30619:SF1">
    <property type="entry name" value="RECOMBINATION PROTEIN 2"/>
    <property type="match status" value="1"/>
</dbReference>
<comment type="subcellular location">
    <subcellularLocation>
        <location evidence="1">Cell membrane</location>
        <topology evidence="1">Multi-pass membrane protein</topology>
    </subcellularLocation>
</comment>
<reference evidence="9 10" key="1">
    <citation type="submission" date="2018-08" db="EMBL/GenBank/DDBJ databases">
        <title>A genome reference for cultivated species of the human gut microbiota.</title>
        <authorList>
            <person name="Zou Y."/>
            <person name="Xue W."/>
            <person name="Luo G."/>
        </authorList>
    </citation>
    <scope>NUCLEOTIDE SEQUENCE [LARGE SCALE GENOMIC DNA]</scope>
    <source>
        <strain evidence="9 10">AF19-13AC</strain>
    </source>
</reference>
<dbReference type="SUPFAM" id="SSF56281">
    <property type="entry name" value="Metallo-hydrolase/oxidoreductase"/>
    <property type="match status" value="1"/>
</dbReference>
<evidence type="ECO:0000313" key="10">
    <source>
        <dbReference type="Proteomes" id="UP000261023"/>
    </source>
</evidence>
<organism evidence="9 10">
    <name type="scientific">Hungatella hathewayi</name>
    <dbReference type="NCBI Taxonomy" id="154046"/>
    <lineage>
        <taxon>Bacteria</taxon>
        <taxon>Bacillati</taxon>
        <taxon>Bacillota</taxon>
        <taxon>Clostridia</taxon>
        <taxon>Lachnospirales</taxon>
        <taxon>Lachnospiraceae</taxon>
        <taxon>Hungatella</taxon>
    </lineage>
</organism>
<dbReference type="AlphaFoldDB" id="A0A3E3DLZ6"/>
<feature type="domain" description="Metallo-beta-lactamase" evidence="8">
    <location>
        <begin position="576"/>
        <end position="782"/>
    </location>
</feature>
<evidence type="ECO:0000256" key="3">
    <source>
        <dbReference type="ARBA" id="ARBA00022692"/>
    </source>
</evidence>
<evidence type="ECO:0000256" key="2">
    <source>
        <dbReference type="ARBA" id="ARBA00022475"/>
    </source>
</evidence>
<feature type="transmembrane region" description="Helical" evidence="7">
    <location>
        <begin position="250"/>
        <end position="272"/>
    </location>
</feature>
<keyword evidence="3 7" id="KW-0812">Transmembrane</keyword>
<dbReference type="InterPro" id="IPR025405">
    <property type="entry name" value="DUF4131"/>
</dbReference>
<keyword evidence="6" id="KW-0175">Coiled coil</keyword>
<feature type="transmembrane region" description="Helical" evidence="7">
    <location>
        <begin position="541"/>
        <end position="561"/>
    </location>
</feature>
<evidence type="ECO:0000256" key="7">
    <source>
        <dbReference type="SAM" id="Phobius"/>
    </source>
</evidence>
<feature type="transmembrane region" description="Helical" evidence="7">
    <location>
        <begin position="401"/>
        <end position="420"/>
    </location>
</feature>
<dbReference type="Proteomes" id="UP000261023">
    <property type="component" value="Unassembled WGS sequence"/>
</dbReference>
<feature type="transmembrane region" description="Helical" evidence="7">
    <location>
        <begin position="427"/>
        <end position="448"/>
    </location>
</feature>
<comment type="caution">
    <text evidence="9">The sequence shown here is derived from an EMBL/GenBank/DDBJ whole genome shotgun (WGS) entry which is preliminary data.</text>
</comment>
<proteinExistence type="predicted"/>
<dbReference type="InterPro" id="IPR036866">
    <property type="entry name" value="RibonucZ/Hydroxyglut_hydro"/>
</dbReference>
<feature type="transmembrane region" description="Helical" evidence="7">
    <location>
        <begin position="350"/>
        <end position="370"/>
    </location>
</feature>
<keyword evidence="5 7" id="KW-0472">Membrane</keyword>
<feature type="transmembrane region" description="Helical" evidence="7">
    <location>
        <begin position="320"/>
        <end position="338"/>
    </location>
</feature>
<dbReference type="InterPro" id="IPR052159">
    <property type="entry name" value="Competence_DNA_uptake"/>
</dbReference>
<dbReference type="Pfam" id="PF13567">
    <property type="entry name" value="DUF4131"/>
    <property type="match status" value="1"/>
</dbReference>
<name>A0A3E3DLZ6_9FIRM</name>
<protein>
    <submittedName>
        <fullName evidence="9">ComEC/Rec2 family competence protein</fullName>
    </submittedName>
</protein>
<dbReference type="Pfam" id="PF00753">
    <property type="entry name" value="Lactamase_B"/>
    <property type="match status" value="1"/>
</dbReference>
<dbReference type="InterPro" id="IPR001279">
    <property type="entry name" value="Metallo-B-lactamas"/>
</dbReference>
<keyword evidence="2" id="KW-1003">Cell membrane</keyword>
<dbReference type="CDD" id="cd07731">
    <property type="entry name" value="ComA-like_MBL-fold"/>
    <property type="match status" value="1"/>
</dbReference>
<dbReference type="OrthoDB" id="9761531at2"/>
<feature type="transmembrane region" description="Helical" evidence="7">
    <location>
        <begin position="377"/>
        <end position="395"/>
    </location>
</feature>
<dbReference type="GO" id="GO:0005886">
    <property type="term" value="C:plasma membrane"/>
    <property type="evidence" value="ECO:0007669"/>
    <property type="project" value="UniProtKB-SubCell"/>
</dbReference>
<evidence type="ECO:0000259" key="8">
    <source>
        <dbReference type="SMART" id="SM00849"/>
    </source>
</evidence>
<accession>A0A3E3DLZ6</accession>
<sequence>MAGGFVLGETVVLLSLTSGLLIPALLAAGTGAVCLKRRSKGAVWLPVFLLFVLLGMGRAGDTKLKWDARERACMEMAGVYSELHGRVSAVEESEGKVQITLEENVVRPLVGGGEGRSFSMSRQIPCVLVSWKTDGAEDMPDARDFKIGIDVTVRGKLELFARARNPGEFDSRSYYRGQGVDCRMYGEEVEISGGDVSPLPELLRQIREKAKHNIMRSAAVEDAGIFSAAVLGDKKALDSEIKDLYQKNGIAHLLAISGLHLSIIGMGGYKLLRKAGLGYKGAGLAGAAFIFCYGAMTGASPSVVRAVVMMSTGFLASYLGRTYDLLSALSLALLMLVWETPELLTQGGVQLSFGAVFAVGGVLPVIQDYLGKERKILGALAVSAAIQLVTLPVILWDFFQFPVYGIFLNLLVIPLMGGVICSGIGTALLGGISCKAGALAAGTGHYILRFYEWLCHGTERLPYHTLVMGRPAAAAVILYYMVLLVVLIGMKRVIGKRDEAEKEREEVSERKEVKERKEREEVNGGIEGDEIIGMAEKSRPIWLRTALFFCICVFLPCILMPRPVDGMEILFLDVGQGDGILLRSGRGAMLIDGGSTSEKKLGEYRLEPGLKSCGVSVIEYAFVSHGDLDHISGVRYLLESCEEIEIRNLLLPCQGREDDALLSLAELARARGTKVSLIEAGDSFYMEGIGVTCLYPGISDLPADKNEESEVLKVDYGNCHILFTGDMSGEGELRLLSALSEKTGVLSEIQILKTAHHGSRFSSGETFLDALGVKWAVISYAEGNSYGHPHKEVLERLGDRSVKIYGTAERGAITMKTDGKRVRWKAFLD</sequence>
<dbReference type="InterPro" id="IPR004477">
    <property type="entry name" value="ComEC_N"/>
</dbReference>
<dbReference type="SMART" id="SM00849">
    <property type="entry name" value="Lactamase_B"/>
    <property type="match status" value="1"/>
</dbReference>
<dbReference type="Pfam" id="PF03772">
    <property type="entry name" value="Competence"/>
    <property type="match status" value="1"/>
</dbReference>
<dbReference type="InterPro" id="IPR035681">
    <property type="entry name" value="ComA-like_MBL"/>
</dbReference>
<evidence type="ECO:0000256" key="4">
    <source>
        <dbReference type="ARBA" id="ARBA00022989"/>
    </source>
</evidence>
<evidence type="ECO:0000256" key="5">
    <source>
        <dbReference type="ARBA" id="ARBA00023136"/>
    </source>
</evidence>